<reference evidence="2" key="1">
    <citation type="journal article" date="2019" name="Int. J. Syst. Evol. Microbiol.">
        <title>The Global Catalogue of Microorganisms (GCM) 10K type strain sequencing project: providing services to taxonomists for standard genome sequencing and annotation.</title>
        <authorList>
            <consortium name="The Broad Institute Genomics Platform"/>
            <consortium name="The Broad Institute Genome Sequencing Center for Infectious Disease"/>
            <person name="Wu L."/>
            <person name="Ma J."/>
        </authorList>
    </citation>
    <scope>NUCLEOTIDE SEQUENCE [LARGE SCALE GENOMIC DNA]</scope>
    <source>
        <strain evidence="2">KCTC 42447</strain>
    </source>
</reference>
<evidence type="ECO:0000313" key="1">
    <source>
        <dbReference type="EMBL" id="MFC3608926.1"/>
    </source>
</evidence>
<dbReference type="RefSeq" id="WP_386366003.1">
    <property type="nucleotide sequence ID" value="NZ_JBHRXZ010000024.1"/>
</dbReference>
<keyword evidence="2" id="KW-1185">Reference proteome</keyword>
<sequence>MIPSRKIRPLRHESFHPNVLLLPASGDERDIVEASLERLMRSSLRVVHRDGSRGTVLILQSWRSTPEGFSVTFTPGVLDAVGRQREPLEVVEVLLAQAF</sequence>
<evidence type="ECO:0000313" key="2">
    <source>
        <dbReference type="Proteomes" id="UP001595630"/>
    </source>
</evidence>
<name>A0ABV7T7M6_9GAMM</name>
<comment type="caution">
    <text evidence="1">The sequence shown here is derived from an EMBL/GenBank/DDBJ whole genome shotgun (WGS) entry which is preliminary data.</text>
</comment>
<proteinExistence type="predicted"/>
<dbReference type="Proteomes" id="UP001595630">
    <property type="component" value="Unassembled WGS sequence"/>
</dbReference>
<organism evidence="1 2">
    <name type="scientific">Stutzerimonas tarimensis</name>
    <dbReference type="NCBI Taxonomy" id="1507735"/>
    <lineage>
        <taxon>Bacteria</taxon>
        <taxon>Pseudomonadati</taxon>
        <taxon>Pseudomonadota</taxon>
        <taxon>Gammaproteobacteria</taxon>
        <taxon>Pseudomonadales</taxon>
        <taxon>Pseudomonadaceae</taxon>
        <taxon>Stutzerimonas</taxon>
    </lineage>
</organism>
<accession>A0ABV7T7M6</accession>
<dbReference type="EMBL" id="JBHRXZ010000024">
    <property type="protein sequence ID" value="MFC3608926.1"/>
    <property type="molecule type" value="Genomic_DNA"/>
</dbReference>
<gene>
    <name evidence="1" type="ORF">ACFOMF_14170</name>
</gene>
<protein>
    <submittedName>
        <fullName evidence="1">Uncharacterized protein</fullName>
    </submittedName>
</protein>